<evidence type="ECO:0000256" key="1">
    <source>
        <dbReference type="ARBA" id="ARBA00005695"/>
    </source>
</evidence>
<dbReference type="Gene3D" id="3.10.105.10">
    <property type="entry name" value="Dipeptide-binding Protein, Domain 3"/>
    <property type="match status" value="1"/>
</dbReference>
<organism evidence="7 8">
    <name type="scientific">Mageeibacillus indolicus</name>
    <dbReference type="NCBI Taxonomy" id="884684"/>
    <lineage>
        <taxon>Bacteria</taxon>
        <taxon>Bacillati</taxon>
        <taxon>Bacillota</taxon>
        <taxon>Clostridia</taxon>
        <taxon>Eubacteriales</taxon>
        <taxon>Oscillospiraceae</taxon>
        <taxon>Mageeibacillus</taxon>
    </lineage>
</organism>
<dbReference type="CDD" id="cd00995">
    <property type="entry name" value="PBP2_NikA_DppA_OppA_like"/>
    <property type="match status" value="1"/>
</dbReference>
<feature type="signal peptide" evidence="5">
    <location>
        <begin position="1"/>
        <end position="18"/>
    </location>
</feature>
<dbReference type="EMBL" id="NBZD01000001">
    <property type="protein sequence ID" value="PNH19464.1"/>
    <property type="molecule type" value="Genomic_DNA"/>
</dbReference>
<evidence type="ECO:0000313" key="8">
    <source>
        <dbReference type="Proteomes" id="UP000236394"/>
    </source>
</evidence>
<evidence type="ECO:0000256" key="4">
    <source>
        <dbReference type="SAM" id="MobiDB-lite"/>
    </source>
</evidence>
<evidence type="ECO:0000313" key="7">
    <source>
        <dbReference type="EMBL" id="PNH19464.1"/>
    </source>
</evidence>
<feature type="domain" description="Solute-binding protein family 5" evidence="6">
    <location>
        <begin position="145"/>
        <end position="565"/>
    </location>
</feature>
<evidence type="ECO:0000256" key="3">
    <source>
        <dbReference type="ARBA" id="ARBA00022729"/>
    </source>
</evidence>
<dbReference type="GO" id="GO:0015833">
    <property type="term" value="P:peptide transport"/>
    <property type="evidence" value="ECO:0007669"/>
    <property type="project" value="TreeGrafter"/>
</dbReference>
<evidence type="ECO:0000259" key="6">
    <source>
        <dbReference type="Pfam" id="PF00496"/>
    </source>
</evidence>
<dbReference type="PANTHER" id="PTHR30290">
    <property type="entry name" value="PERIPLASMIC BINDING COMPONENT OF ABC TRANSPORTER"/>
    <property type="match status" value="1"/>
</dbReference>
<reference evidence="8" key="1">
    <citation type="submission" date="2017-04" db="EMBL/GenBank/DDBJ databases">
        <authorList>
            <person name="Bumgarner R.E."/>
            <person name="Fredricks D.N."/>
            <person name="Srinivasan S."/>
        </authorList>
    </citation>
    <scope>NUCLEOTIDE SEQUENCE [LARGE SCALE GENOMIC DNA]</scope>
    <source>
        <strain evidence="8">KA00405</strain>
    </source>
</reference>
<comment type="caution">
    <text evidence="7">The sequence shown here is derived from an EMBL/GenBank/DDBJ whole genome shotgun (WGS) entry which is preliminary data.</text>
</comment>
<dbReference type="PANTHER" id="PTHR30290:SF9">
    <property type="entry name" value="OLIGOPEPTIDE-BINDING PROTEIN APPA"/>
    <property type="match status" value="1"/>
</dbReference>
<name>A0A2J8B400_9FIRM</name>
<sequence length="666" mass="72815">MKKLLATLLSVAMVVAMAAGCNGSTGKPEGSTAEAGESNPAAESGDKSGAEAGMPDMSTPEDPMAAVPQAEILAKVPKTEPKGTVVYGTPTEPDENIMTGFTNPASNQNMRYMIMGGYSTFSYSKDNTLVRNNVALKDFKQVENPDGTLTFEEEIYDNLKWSDGSPITAKDYVFNMLLSSHKNMTELGGDGSSGMPLVGYKAFNEGDGTVPFKGVRLLGDYKFSVTVAKEELPNYYIMDLVATQSPFPMKALGLSPDVVDKGEGAAFSKALDMEEMKAKLMDPVKGFVYTYPVTDAPYKFVEFDKANKALVMEANPEFLGTYDGWKPQIKKVIIKHSQDKLINDELASGAIDVAAEASGKKNIEDGLAKMKASNGKLAVLKYERNGFGDIQFQCDVGATQFKEVRQAVTYAIDRVDLMNKYTGGYGALVHAEYGLAQPEYKANKKLFDEKMNTYSFNLNKAKECLVKGGWTLNSAGKPFVEGTDKVRYKKLEDGSLMACQINWANTGTAVAELLNATLPSNLASIGVALNSESVNFPKMIKAMYAPLGSAERKQYNMFVLGLGFAIVKPVWQDYSEDPVYLSNNPSQLKDKKLTELINKMKATKPGDKKTWYAEYGELQLLLNDLMGKVPLYSDIYHSFYNTKVKNLNLNSLVSFGRAVVYATLAE</sequence>
<dbReference type="RefSeq" id="WP_102892198.1">
    <property type="nucleotide sequence ID" value="NZ_NBZD01000001.1"/>
</dbReference>
<feature type="chain" id="PRO_5014400468" description="Solute-binding protein family 5 domain-containing protein" evidence="5">
    <location>
        <begin position="19"/>
        <end position="666"/>
    </location>
</feature>
<evidence type="ECO:0000256" key="2">
    <source>
        <dbReference type="ARBA" id="ARBA00022448"/>
    </source>
</evidence>
<dbReference type="Proteomes" id="UP000236394">
    <property type="component" value="Unassembled WGS sequence"/>
</dbReference>
<dbReference type="PROSITE" id="PS51257">
    <property type="entry name" value="PROKAR_LIPOPROTEIN"/>
    <property type="match status" value="1"/>
</dbReference>
<gene>
    <name evidence="7" type="ORF">B7R76_00840</name>
</gene>
<keyword evidence="3 5" id="KW-0732">Signal</keyword>
<comment type="similarity">
    <text evidence="1">Belongs to the bacterial solute-binding protein 5 family.</text>
</comment>
<dbReference type="InterPro" id="IPR039424">
    <property type="entry name" value="SBP_5"/>
</dbReference>
<dbReference type="GO" id="GO:1904680">
    <property type="term" value="F:peptide transmembrane transporter activity"/>
    <property type="evidence" value="ECO:0007669"/>
    <property type="project" value="TreeGrafter"/>
</dbReference>
<evidence type="ECO:0000256" key="5">
    <source>
        <dbReference type="SAM" id="SignalP"/>
    </source>
</evidence>
<dbReference type="SUPFAM" id="SSF53850">
    <property type="entry name" value="Periplasmic binding protein-like II"/>
    <property type="match status" value="1"/>
</dbReference>
<dbReference type="Gene3D" id="3.40.190.10">
    <property type="entry name" value="Periplasmic binding protein-like II"/>
    <property type="match status" value="1"/>
</dbReference>
<accession>A0A2J8B400</accession>
<dbReference type="AlphaFoldDB" id="A0A2J8B400"/>
<proteinExistence type="inferred from homology"/>
<keyword evidence="2" id="KW-0813">Transport</keyword>
<protein>
    <recommendedName>
        <fullName evidence="6">Solute-binding protein family 5 domain-containing protein</fullName>
    </recommendedName>
</protein>
<dbReference type="Pfam" id="PF00496">
    <property type="entry name" value="SBP_bac_5"/>
    <property type="match status" value="1"/>
</dbReference>
<dbReference type="InterPro" id="IPR000914">
    <property type="entry name" value="SBP_5_dom"/>
</dbReference>
<feature type="region of interest" description="Disordered" evidence="4">
    <location>
        <begin position="23"/>
        <end position="63"/>
    </location>
</feature>